<dbReference type="AlphaFoldDB" id="A0A379EB90"/>
<dbReference type="Proteomes" id="UP000254156">
    <property type="component" value="Unassembled WGS sequence"/>
</dbReference>
<keyword evidence="2" id="KW-1133">Transmembrane helix</keyword>
<protein>
    <submittedName>
        <fullName evidence="3">LysM domain/BON superfamily protein</fullName>
    </submittedName>
</protein>
<evidence type="ECO:0000313" key="3">
    <source>
        <dbReference type="EMBL" id="SUB89789.1"/>
    </source>
</evidence>
<accession>A0A379EB90</accession>
<proteinExistence type="predicted"/>
<reference evidence="3 4" key="1">
    <citation type="submission" date="2018-06" db="EMBL/GenBank/DDBJ databases">
        <authorList>
            <consortium name="Pathogen Informatics"/>
            <person name="Doyle S."/>
        </authorList>
    </citation>
    <scope>NUCLEOTIDE SEQUENCE [LARGE SCALE GENOMIC DNA]</scope>
    <source>
        <strain evidence="3 4">NCTC11632</strain>
    </source>
</reference>
<sequence length="462" mass="52038">MENNNSLQHELWIAELGRSAEVEYATSEMLWKALIQQLQIRLDRGETVSIGGIGAFCINKSTEYIAKLPDGKRYLIPPRINLLLTPEQKNATQNLLPEALAGITGFTSTVCSKWWMAISSVFKIFLSEKSCVFWSGIGSFTAEQSTPGSPSGYTFLPNGELPDFLNRSFSMFEPVEVATGYDVPDTAVFTVSSLDMLSGYTTSYISWTTEEIPEESKELQTPEIIANRLTESNLFVEREQIDESNNETEDNALPLSKEVVHTDTEIQESHKATLKKDEITEGQPLQKSVSGTIIEPAPPKKNRKAVYWSIAGILLLLAVSFLIYQTVIEQQKKQKKNTPAKELPKRNPAMEVKKPADPVPNPLTETAPEKKHWESLATTKIKEGDRLASYARKFYGHKAFWIYIYEENKDIIKDPNNIPIGVEIKIPMPDKYGIDASDTISIQKALSLERTEYKIWHKNKTP</sequence>
<evidence type="ECO:0000256" key="1">
    <source>
        <dbReference type="SAM" id="MobiDB-lite"/>
    </source>
</evidence>
<dbReference type="InterPro" id="IPR036779">
    <property type="entry name" value="LysM_dom_sf"/>
</dbReference>
<organism evidence="3 4">
    <name type="scientific">Porphyromonas macacae</name>
    <dbReference type="NCBI Taxonomy" id="28115"/>
    <lineage>
        <taxon>Bacteria</taxon>
        <taxon>Pseudomonadati</taxon>
        <taxon>Bacteroidota</taxon>
        <taxon>Bacteroidia</taxon>
        <taxon>Bacteroidales</taxon>
        <taxon>Porphyromonadaceae</taxon>
        <taxon>Porphyromonas</taxon>
    </lineage>
</organism>
<dbReference type="Gene3D" id="3.10.350.10">
    <property type="entry name" value="LysM domain"/>
    <property type="match status" value="1"/>
</dbReference>
<dbReference type="RefSeq" id="WP_025004554.1">
    <property type="nucleotide sequence ID" value="NZ_UGTF01000002.1"/>
</dbReference>
<dbReference type="EMBL" id="UGTF01000002">
    <property type="protein sequence ID" value="SUB89789.1"/>
    <property type="molecule type" value="Genomic_DNA"/>
</dbReference>
<name>A0A379EB90_9PORP</name>
<gene>
    <name evidence="3" type="ORF">NCTC11632_01918</name>
</gene>
<evidence type="ECO:0000256" key="2">
    <source>
        <dbReference type="SAM" id="Phobius"/>
    </source>
</evidence>
<feature type="region of interest" description="Disordered" evidence="1">
    <location>
        <begin position="333"/>
        <end position="366"/>
    </location>
</feature>
<keyword evidence="2" id="KW-0812">Transmembrane</keyword>
<evidence type="ECO:0000313" key="4">
    <source>
        <dbReference type="Proteomes" id="UP000254156"/>
    </source>
</evidence>
<keyword evidence="2" id="KW-0472">Membrane</keyword>
<feature type="transmembrane region" description="Helical" evidence="2">
    <location>
        <begin position="305"/>
        <end position="327"/>
    </location>
</feature>